<feature type="transmembrane region" description="Helical" evidence="5">
    <location>
        <begin position="383"/>
        <end position="402"/>
    </location>
</feature>
<feature type="transmembrane region" description="Helical" evidence="5">
    <location>
        <begin position="228"/>
        <end position="250"/>
    </location>
</feature>
<dbReference type="PANTHER" id="PTHR23534">
    <property type="entry name" value="MFS PERMEASE"/>
    <property type="match status" value="1"/>
</dbReference>
<evidence type="ECO:0000256" key="2">
    <source>
        <dbReference type="ARBA" id="ARBA00022692"/>
    </source>
</evidence>
<feature type="transmembrane region" description="Helical" evidence="5">
    <location>
        <begin position="324"/>
        <end position="346"/>
    </location>
</feature>
<dbReference type="SUPFAM" id="SSF103473">
    <property type="entry name" value="MFS general substrate transporter"/>
    <property type="match status" value="1"/>
</dbReference>
<feature type="transmembrane region" description="Helical" evidence="5">
    <location>
        <begin position="81"/>
        <end position="110"/>
    </location>
</feature>
<feature type="domain" description="Major facilitator superfamily (MFS) profile" evidence="6">
    <location>
        <begin position="10"/>
        <end position="406"/>
    </location>
</feature>
<organism evidence="7 8">
    <name type="scientific">Marihabitans asiaticum</name>
    <dbReference type="NCBI Taxonomy" id="415218"/>
    <lineage>
        <taxon>Bacteria</taxon>
        <taxon>Bacillati</taxon>
        <taxon>Actinomycetota</taxon>
        <taxon>Actinomycetes</taxon>
        <taxon>Micrococcales</taxon>
        <taxon>Intrasporangiaceae</taxon>
        <taxon>Marihabitans</taxon>
    </lineage>
</organism>
<dbReference type="PANTHER" id="PTHR23534:SF1">
    <property type="entry name" value="MAJOR FACILITATOR SUPERFAMILY PROTEIN"/>
    <property type="match status" value="1"/>
</dbReference>
<feature type="transmembrane region" description="Helical" evidence="5">
    <location>
        <begin position="46"/>
        <end position="69"/>
    </location>
</feature>
<keyword evidence="4 5" id="KW-0472">Membrane</keyword>
<feature type="transmembrane region" description="Helical" evidence="5">
    <location>
        <begin position="358"/>
        <end position="377"/>
    </location>
</feature>
<dbReference type="Proteomes" id="UP000315628">
    <property type="component" value="Unassembled WGS sequence"/>
</dbReference>
<protein>
    <submittedName>
        <fullName evidence="7">Putative MFS family arabinose efflux permease</fullName>
    </submittedName>
</protein>
<gene>
    <name evidence="7" type="ORF">FB557_0655</name>
</gene>
<feature type="transmembrane region" description="Helical" evidence="5">
    <location>
        <begin position="170"/>
        <end position="192"/>
    </location>
</feature>
<dbReference type="EMBL" id="VIUW01000001">
    <property type="protein sequence ID" value="TWD17095.1"/>
    <property type="molecule type" value="Genomic_DNA"/>
</dbReference>
<dbReference type="GO" id="GO:0022857">
    <property type="term" value="F:transmembrane transporter activity"/>
    <property type="evidence" value="ECO:0007669"/>
    <property type="project" value="InterPro"/>
</dbReference>
<comment type="subcellular location">
    <subcellularLocation>
        <location evidence="1">Cell membrane</location>
        <topology evidence="1">Multi-pass membrane protein</topology>
    </subcellularLocation>
</comment>
<reference evidence="7 8" key="1">
    <citation type="submission" date="2019-06" db="EMBL/GenBank/DDBJ databases">
        <title>Sequencing the genomes of 1000 actinobacteria strains.</title>
        <authorList>
            <person name="Klenk H.-P."/>
        </authorList>
    </citation>
    <scope>NUCLEOTIDE SEQUENCE [LARGE SCALE GENOMIC DNA]</scope>
    <source>
        <strain evidence="7 8">DSM 18935</strain>
    </source>
</reference>
<feature type="transmembrane region" description="Helical" evidence="5">
    <location>
        <begin position="291"/>
        <end position="312"/>
    </location>
</feature>
<dbReference type="Pfam" id="PF07690">
    <property type="entry name" value="MFS_1"/>
    <property type="match status" value="1"/>
</dbReference>
<dbReference type="AlphaFoldDB" id="A0A560WI60"/>
<accession>A0A560WI60</accession>
<comment type="caution">
    <text evidence="7">The sequence shown here is derived from an EMBL/GenBank/DDBJ whole genome shotgun (WGS) entry which is preliminary data.</text>
</comment>
<dbReference type="PROSITE" id="PS50850">
    <property type="entry name" value="MFS"/>
    <property type="match status" value="1"/>
</dbReference>
<dbReference type="InterPro" id="IPR020846">
    <property type="entry name" value="MFS_dom"/>
</dbReference>
<evidence type="ECO:0000313" key="8">
    <source>
        <dbReference type="Proteomes" id="UP000315628"/>
    </source>
</evidence>
<feature type="transmembrane region" description="Helical" evidence="5">
    <location>
        <begin position="262"/>
        <end position="279"/>
    </location>
</feature>
<evidence type="ECO:0000256" key="1">
    <source>
        <dbReference type="ARBA" id="ARBA00004651"/>
    </source>
</evidence>
<evidence type="ECO:0000256" key="3">
    <source>
        <dbReference type="ARBA" id="ARBA00022989"/>
    </source>
</evidence>
<proteinExistence type="predicted"/>
<dbReference type="Gene3D" id="1.20.1250.20">
    <property type="entry name" value="MFS general substrate transporter like domains"/>
    <property type="match status" value="1"/>
</dbReference>
<keyword evidence="8" id="KW-1185">Reference proteome</keyword>
<name>A0A560WI60_9MICO</name>
<dbReference type="InterPro" id="IPR036259">
    <property type="entry name" value="MFS_trans_sf"/>
</dbReference>
<dbReference type="RefSeq" id="WP_246074351.1">
    <property type="nucleotide sequence ID" value="NZ_BAAAYT010000002.1"/>
</dbReference>
<evidence type="ECO:0000256" key="5">
    <source>
        <dbReference type="SAM" id="Phobius"/>
    </source>
</evidence>
<evidence type="ECO:0000256" key="4">
    <source>
        <dbReference type="ARBA" id="ARBA00023136"/>
    </source>
</evidence>
<evidence type="ECO:0000313" key="7">
    <source>
        <dbReference type="EMBL" id="TWD17095.1"/>
    </source>
</evidence>
<dbReference type="GO" id="GO:0005886">
    <property type="term" value="C:plasma membrane"/>
    <property type="evidence" value="ECO:0007669"/>
    <property type="project" value="UniProtKB-SubCell"/>
</dbReference>
<keyword evidence="3 5" id="KW-1133">Transmembrane helix</keyword>
<keyword evidence="2 5" id="KW-0812">Transmembrane</keyword>
<evidence type="ECO:0000259" key="6">
    <source>
        <dbReference type="PROSITE" id="PS50850"/>
    </source>
</evidence>
<dbReference type="InterPro" id="IPR011701">
    <property type="entry name" value="MFS"/>
</dbReference>
<sequence>MTGHPAQTRTILTLVTSQTMGALGQGAGVTVGAILAADLSGSEALAGFGGTAQVLGSAIFAVIIAGIMAERGRRPGLRTGYLLATLGGLGMIAAAVFGNFPLLILASLLLGAGTATNSQARFAATDLSADERRGRDLSLVVWATTVGAVAGPNLTGPGADIADVLRLPPLAGPFVLAIAGFLLAAAVLQIFLRPDPLLVARAQHVDHDEPGRTRGGVRQGLRTIRAHPFAVTGLAVMALGHATMVALMIMTPLHMRHGHAELHVIGLTISLHIAGMYALSPVTGWAVDRLGARAVAVTGSCILLVAAISAGISPDGSSLPLTAGLVLLGLGWSCTLVSGSTLLTQVIPLRDRPAAQGVADLVMGLTAAAGGALAGVVFDRLGYAVLAVAVGLLAALVGVVALRHREGPRPAG</sequence>